<accession>A0A099F8W7</accession>
<feature type="binding site" description="axial binding residue" evidence="13">
    <location>
        <position position="290"/>
    </location>
    <ligand>
        <name>heme</name>
        <dbReference type="ChEBI" id="CHEBI:30413"/>
    </ligand>
    <ligandPart>
        <name>Fe</name>
        <dbReference type="ChEBI" id="CHEBI:18248"/>
    </ligandPart>
</feature>
<keyword evidence="6 13" id="KW-1133">Transmembrane helix</keyword>
<evidence type="ECO:0000256" key="6">
    <source>
        <dbReference type="ARBA" id="ARBA00022989"/>
    </source>
</evidence>
<evidence type="ECO:0000256" key="14">
    <source>
        <dbReference type="SAM" id="MobiDB-lite"/>
    </source>
</evidence>
<dbReference type="GO" id="GO:0005886">
    <property type="term" value="C:plasma membrane"/>
    <property type="evidence" value="ECO:0007669"/>
    <property type="project" value="UniProtKB-SubCell"/>
</dbReference>
<evidence type="ECO:0000256" key="13">
    <source>
        <dbReference type="HAMAP-Rule" id="MF_01665"/>
    </source>
</evidence>
<keyword evidence="7 13" id="KW-0560">Oxidoreductase</keyword>
<comment type="subcellular location">
    <subcellularLocation>
        <location evidence="13">Cell membrane</location>
        <topology evidence="13">Multi-pass membrane protein</topology>
    </subcellularLocation>
    <subcellularLocation>
        <location evidence="2">Membrane</location>
        <topology evidence="2">Multi-pass membrane protein</topology>
    </subcellularLocation>
</comment>
<dbReference type="PANTHER" id="PTHR23289">
    <property type="entry name" value="CYTOCHROME C OXIDASE ASSEMBLY PROTEIN COX15"/>
    <property type="match status" value="1"/>
</dbReference>
<reference evidence="16 18" key="3">
    <citation type="submission" date="2016-10" db="EMBL/GenBank/DDBJ databases">
        <authorList>
            <person name="de Groot N.N."/>
        </authorList>
    </citation>
    <scope>NUCLEOTIDE SEQUENCE [LARGE SCALE GENOMIC DNA]</scope>
    <source>
        <strain evidence="16 18">CGMCC 1.6117</strain>
    </source>
</reference>
<dbReference type="InterPro" id="IPR054616">
    <property type="entry name" value="HemA_synt_rhodobact"/>
</dbReference>
<evidence type="ECO:0000256" key="3">
    <source>
        <dbReference type="ARBA" id="ARBA00022475"/>
    </source>
</evidence>
<feature type="transmembrane region" description="Helical" evidence="13">
    <location>
        <begin position="318"/>
        <end position="338"/>
    </location>
</feature>
<evidence type="ECO:0000256" key="2">
    <source>
        <dbReference type="ARBA" id="ARBA00004141"/>
    </source>
</evidence>
<dbReference type="GO" id="GO:0120547">
    <property type="term" value="F:heme A synthase activity"/>
    <property type="evidence" value="ECO:0007669"/>
    <property type="project" value="UniProtKB-EC"/>
</dbReference>
<feature type="transmembrane region" description="Helical" evidence="13">
    <location>
        <begin position="224"/>
        <end position="248"/>
    </location>
</feature>
<dbReference type="AlphaFoldDB" id="A0A099F8W7"/>
<keyword evidence="17" id="KW-1185">Reference proteome</keyword>
<keyword evidence="5 13" id="KW-0479">Metal-binding</keyword>
<keyword evidence="10 13" id="KW-0472">Membrane</keyword>
<dbReference type="GO" id="GO:0016653">
    <property type="term" value="F:oxidoreductase activity, acting on NAD(P)H, heme protein as acceptor"/>
    <property type="evidence" value="ECO:0007669"/>
    <property type="project" value="TreeGrafter"/>
</dbReference>
<comment type="catalytic activity">
    <reaction evidence="12">
        <text>Fe(II)-heme o + 2 A + H2O = Fe(II)-heme a + 2 AH2</text>
        <dbReference type="Rhea" id="RHEA:63388"/>
        <dbReference type="ChEBI" id="CHEBI:13193"/>
        <dbReference type="ChEBI" id="CHEBI:15377"/>
        <dbReference type="ChEBI" id="CHEBI:17499"/>
        <dbReference type="ChEBI" id="CHEBI:60530"/>
        <dbReference type="ChEBI" id="CHEBI:61715"/>
        <dbReference type="EC" id="1.17.99.9"/>
    </reaction>
    <physiologicalReaction direction="left-to-right" evidence="12">
        <dbReference type="Rhea" id="RHEA:63389"/>
    </physiologicalReaction>
</comment>
<evidence type="ECO:0000313" key="16">
    <source>
        <dbReference type="EMBL" id="SFA37943.1"/>
    </source>
</evidence>
<evidence type="ECO:0000256" key="5">
    <source>
        <dbReference type="ARBA" id="ARBA00022723"/>
    </source>
</evidence>
<feature type="transmembrane region" description="Helical" evidence="13">
    <location>
        <begin position="181"/>
        <end position="204"/>
    </location>
</feature>
<comment type="subunit">
    <text evidence="13">Interacts with CtaB.</text>
</comment>
<evidence type="ECO:0000256" key="11">
    <source>
        <dbReference type="ARBA" id="ARBA00044501"/>
    </source>
</evidence>
<keyword evidence="3 13" id="KW-1003">Cell membrane</keyword>
<dbReference type="EC" id="1.17.99.9" evidence="13"/>
<protein>
    <recommendedName>
        <fullName evidence="13">Heme A synthase</fullName>
        <shortName evidence="13">HAS</shortName>
        <ecNumber evidence="13">1.17.99.9</ecNumber>
    </recommendedName>
    <alternativeName>
        <fullName evidence="13">Cytochrome aa3-controlling protein</fullName>
    </alternativeName>
</protein>
<name>A0A099F8W7_9RHOB</name>
<dbReference type="OrthoDB" id="9793156at2"/>
<dbReference type="GO" id="GO:0046872">
    <property type="term" value="F:metal ion binding"/>
    <property type="evidence" value="ECO:0007669"/>
    <property type="project" value="UniProtKB-KW"/>
</dbReference>
<feature type="transmembrane region" description="Helical" evidence="13">
    <location>
        <begin position="38"/>
        <end position="56"/>
    </location>
</feature>
<dbReference type="NCBIfam" id="NF045570">
    <property type="entry name" value="HemSynCtaAAlphapr"/>
    <property type="match status" value="1"/>
</dbReference>
<dbReference type="HAMAP" id="MF_01665">
    <property type="entry name" value="HemeA_synth_type2"/>
    <property type="match status" value="1"/>
</dbReference>
<comment type="function">
    <text evidence="13">Catalyzes the conversion of heme O to heme A by two successive hydroxylations of the methyl group at C8. The first hydroxylation forms heme I, the second hydroxylation results in an unstable dihydroxymethyl group, which spontaneously dehydrates, resulting in the formyl group of heme A.</text>
</comment>
<keyword evidence="8 13" id="KW-0408">Iron</keyword>
<dbReference type="RefSeq" id="WP_036738465.1">
    <property type="nucleotide sequence ID" value="NZ_FOJO01000001.1"/>
</dbReference>
<evidence type="ECO:0000256" key="8">
    <source>
        <dbReference type="ARBA" id="ARBA00023004"/>
    </source>
</evidence>
<comment type="similarity">
    <text evidence="13">Belongs to the COX15/CtaA family. Type 2 subfamily.</text>
</comment>
<evidence type="ECO:0000256" key="10">
    <source>
        <dbReference type="ARBA" id="ARBA00023136"/>
    </source>
</evidence>
<evidence type="ECO:0000256" key="9">
    <source>
        <dbReference type="ARBA" id="ARBA00023133"/>
    </source>
</evidence>
<gene>
    <name evidence="13" type="primary">ctaA</name>
    <name evidence="15" type="ORF">IT41_02345</name>
    <name evidence="16" type="ORF">SAMN04487972_10149</name>
</gene>
<feature type="transmembrane region" description="Helical" evidence="13">
    <location>
        <begin position="121"/>
        <end position="139"/>
    </location>
</feature>
<dbReference type="GO" id="GO:0006784">
    <property type="term" value="P:heme A biosynthetic process"/>
    <property type="evidence" value="ECO:0007669"/>
    <property type="project" value="UniProtKB-UniRule"/>
</dbReference>
<feature type="binding site" description="axial binding residue" evidence="13">
    <location>
        <position position="350"/>
    </location>
    <ligand>
        <name>heme</name>
        <dbReference type="ChEBI" id="CHEBI:30413"/>
    </ligand>
    <ligandPart>
        <name>Fe</name>
        <dbReference type="ChEBI" id="CHEBI:18248"/>
    </ligandPart>
</feature>
<feature type="transmembrane region" description="Helical" evidence="13">
    <location>
        <begin position="344"/>
        <end position="362"/>
    </location>
</feature>
<reference evidence="15 17" key="1">
    <citation type="submission" date="2014-09" db="EMBL/GenBank/DDBJ databases">
        <authorList>
            <person name="McGinnis J.M."/>
            <person name="Wolfgang W.J."/>
        </authorList>
    </citation>
    <scope>NUCLEOTIDE SEQUENCE [LARGE SCALE GENOMIC DNA]</scope>
    <source>
        <strain evidence="15 17">JCM 14014</strain>
    </source>
</reference>
<dbReference type="EMBL" id="JRKN01000002">
    <property type="protein sequence ID" value="KGJ06502.1"/>
    <property type="molecule type" value="Genomic_DNA"/>
</dbReference>
<dbReference type="EMBL" id="FOJO01000001">
    <property type="protein sequence ID" value="SFA37943.1"/>
    <property type="molecule type" value="Genomic_DNA"/>
</dbReference>
<keyword evidence="4 13" id="KW-0812">Transmembrane</keyword>
<evidence type="ECO:0000313" key="17">
    <source>
        <dbReference type="Proteomes" id="UP000029846"/>
    </source>
</evidence>
<dbReference type="eggNOG" id="COG1612">
    <property type="taxonomic scope" value="Bacteria"/>
</dbReference>
<dbReference type="PANTHER" id="PTHR23289:SF2">
    <property type="entry name" value="CYTOCHROME C OXIDASE ASSEMBLY PROTEIN COX15 HOMOLOG"/>
    <property type="match status" value="1"/>
</dbReference>
<dbReference type="InterPro" id="IPR023754">
    <property type="entry name" value="HemeA_Synthase_type2"/>
</dbReference>
<dbReference type="STRING" id="376733.SAMN04487972_10149"/>
<dbReference type="InterPro" id="IPR003780">
    <property type="entry name" value="COX15/CtaA_fam"/>
</dbReference>
<evidence type="ECO:0000313" key="15">
    <source>
        <dbReference type="EMBL" id="KGJ06502.1"/>
    </source>
</evidence>
<sequence length="381" mass="42045">MTRRPVFQEVTETVPRDTPPGGGMIDAGHKGARGAIRIWLIVLFVLVAAMIALGGATRLTGSGLSITEWKPVTGAIPPMDQATWQAEFDRYKQIPQFQQVNPDMELAEFKTIYWWEWSHRLLGRLVGLVWAAGFLFFWATRRIPTGWTPRLLTLGLLGGAQGAIGWWMVHSGLSGEMIRVASYRLATHLGLAFAILGLVAWYGLSLSRPEAALLRARRAGEPKLFSITTGLMHLAFVQILLGALVAGIDAGRMYTGWPTMGGEWIPSTIWDATLGWRNFFENPALVQFIHRMAAYLLTVFAVVVYARARRSPHPVTRGAFLAMIAALAVQVGLGILNVLHASPLPLALAHQIGAVILFTLILRARHHARYPYETSVRGTVR</sequence>
<dbReference type="UniPathway" id="UPA00269">
    <property type="reaction ID" value="UER00713"/>
</dbReference>
<evidence type="ECO:0000313" key="18">
    <source>
        <dbReference type="Proteomes" id="UP000182312"/>
    </source>
</evidence>
<evidence type="ECO:0000256" key="7">
    <source>
        <dbReference type="ARBA" id="ARBA00023002"/>
    </source>
</evidence>
<evidence type="ECO:0000256" key="1">
    <source>
        <dbReference type="ARBA" id="ARBA00001970"/>
    </source>
</evidence>
<comment type="pathway">
    <text evidence="11 13">Porphyrin-containing compound metabolism; heme A biosynthesis; heme A from heme O: step 1/1.</text>
</comment>
<organism evidence="15 17">
    <name type="scientific">Paracoccus halophilus</name>
    <dbReference type="NCBI Taxonomy" id="376733"/>
    <lineage>
        <taxon>Bacteria</taxon>
        <taxon>Pseudomonadati</taxon>
        <taxon>Pseudomonadota</taxon>
        <taxon>Alphaproteobacteria</taxon>
        <taxon>Rhodobacterales</taxon>
        <taxon>Paracoccaceae</taxon>
        <taxon>Paracoccus</taxon>
    </lineage>
</organism>
<evidence type="ECO:0000256" key="4">
    <source>
        <dbReference type="ARBA" id="ARBA00022692"/>
    </source>
</evidence>
<keyword evidence="9 13" id="KW-0350">Heme biosynthesis</keyword>
<feature type="region of interest" description="Disordered" evidence="14">
    <location>
        <begin position="1"/>
        <end position="23"/>
    </location>
</feature>
<feature type="transmembrane region" description="Helical" evidence="13">
    <location>
        <begin position="151"/>
        <end position="169"/>
    </location>
</feature>
<dbReference type="Proteomes" id="UP000182312">
    <property type="component" value="Unassembled WGS sequence"/>
</dbReference>
<dbReference type="Pfam" id="PF02628">
    <property type="entry name" value="COX15-CtaA"/>
    <property type="match status" value="1"/>
</dbReference>
<proteinExistence type="inferred from homology"/>
<comment type="cofactor">
    <cofactor evidence="1 13">
        <name>heme b</name>
        <dbReference type="ChEBI" id="CHEBI:60344"/>
    </cofactor>
</comment>
<feature type="transmembrane region" description="Helical" evidence="13">
    <location>
        <begin position="288"/>
        <end position="306"/>
    </location>
</feature>
<dbReference type="Proteomes" id="UP000029846">
    <property type="component" value="Unassembled WGS sequence"/>
</dbReference>
<reference evidence="15 17" key="2">
    <citation type="submission" date="2014-10" db="EMBL/GenBank/DDBJ databases">
        <title>Paracoccus sanguinis sp. nov., isolated from clinical specimens of New York State patients.</title>
        <authorList>
            <person name="Mingle L.A."/>
            <person name="Cole J.A."/>
            <person name="Lapierre P."/>
            <person name="Musser K.A."/>
        </authorList>
    </citation>
    <scope>NUCLEOTIDE SEQUENCE [LARGE SCALE GENOMIC DNA]</scope>
    <source>
        <strain evidence="15 17">JCM 14014</strain>
    </source>
</reference>
<evidence type="ECO:0000256" key="12">
    <source>
        <dbReference type="ARBA" id="ARBA00048044"/>
    </source>
</evidence>